<dbReference type="Proteomes" id="UP000664480">
    <property type="component" value="Unassembled WGS sequence"/>
</dbReference>
<protein>
    <recommendedName>
        <fullName evidence="2">histidine kinase</fullName>
        <ecNumber evidence="2">2.7.13.3</ecNumber>
    </recommendedName>
</protein>
<dbReference type="SUPFAM" id="SSF63829">
    <property type="entry name" value="Calcium-dependent phosphotriesterase"/>
    <property type="match status" value="1"/>
</dbReference>
<dbReference type="PANTHER" id="PTHR43547">
    <property type="entry name" value="TWO-COMPONENT HISTIDINE KINASE"/>
    <property type="match status" value="1"/>
</dbReference>
<dbReference type="Gene3D" id="2.130.10.10">
    <property type="entry name" value="YVTN repeat-like/Quinoprotein amine dehydrogenase"/>
    <property type="match status" value="3"/>
</dbReference>
<dbReference type="InterPro" id="IPR036890">
    <property type="entry name" value="HATPase_C_sf"/>
</dbReference>
<keyword evidence="6" id="KW-0732">Signal</keyword>
<dbReference type="CDD" id="cd00082">
    <property type="entry name" value="HisKA"/>
    <property type="match status" value="1"/>
</dbReference>
<dbReference type="InterPro" id="IPR036097">
    <property type="entry name" value="HisK_dim/P_sf"/>
</dbReference>
<dbReference type="Pfam" id="PF07495">
    <property type="entry name" value="Y_Y_Y"/>
    <property type="match status" value="1"/>
</dbReference>
<dbReference type="SMART" id="SM00387">
    <property type="entry name" value="HATPase_c"/>
    <property type="match status" value="1"/>
</dbReference>
<dbReference type="EC" id="2.7.13.3" evidence="2"/>
<dbReference type="InterPro" id="IPR015943">
    <property type="entry name" value="WD40/YVTN_repeat-like_dom_sf"/>
</dbReference>
<dbReference type="SUPFAM" id="SSF47384">
    <property type="entry name" value="Homodimeric domain of signal transducing histidine kinase"/>
    <property type="match status" value="1"/>
</dbReference>
<dbReference type="SUPFAM" id="SSF55874">
    <property type="entry name" value="ATPase domain of HSP90 chaperone/DNA topoisomerase II/histidine kinase"/>
    <property type="match status" value="1"/>
</dbReference>
<dbReference type="InterPro" id="IPR005467">
    <property type="entry name" value="His_kinase_dom"/>
</dbReference>
<dbReference type="SUPFAM" id="SSF101898">
    <property type="entry name" value="NHL repeat"/>
    <property type="match status" value="1"/>
</dbReference>
<proteinExistence type="predicted"/>
<dbReference type="Gene3D" id="2.60.40.10">
    <property type="entry name" value="Immunoglobulins"/>
    <property type="match status" value="1"/>
</dbReference>
<feature type="transmembrane region" description="Helical" evidence="5">
    <location>
        <begin position="807"/>
        <end position="825"/>
    </location>
</feature>
<dbReference type="InterPro" id="IPR013783">
    <property type="entry name" value="Ig-like_fold"/>
</dbReference>
<feature type="coiled-coil region" evidence="4">
    <location>
        <begin position="825"/>
        <end position="861"/>
    </location>
</feature>
<dbReference type="Pfam" id="PF02518">
    <property type="entry name" value="HATPase_c"/>
    <property type="match status" value="1"/>
</dbReference>
<accession>A0ABS3CEL9</accession>
<evidence type="ECO:0000313" key="9">
    <source>
        <dbReference type="Proteomes" id="UP000664480"/>
    </source>
</evidence>
<dbReference type="RefSeq" id="WP_206585245.1">
    <property type="nucleotide sequence ID" value="NZ_JAFKCU010000001.1"/>
</dbReference>
<dbReference type="CDD" id="cd00146">
    <property type="entry name" value="PKD"/>
    <property type="match status" value="1"/>
</dbReference>
<keyword evidence="5" id="KW-1133">Transmembrane helix</keyword>
<keyword evidence="5" id="KW-0472">Membrane</keyword>
<sequence length="1128" mass="126046">MKKLFQAPFFMMFQLCCLVMISLALNAQNISQNVVFNNITSDEGLPSTSVTDVTQDSFGFIYLGTWEGVFQFDGNNYKKIYHEGRYVTADEKGGVWIEAVVGNLLYYDSNKDSLTYYSDVDPQRRYLQVLLGKQGEVFASTTKGIMKLDSETQKFILEPGQESGEVFNLQIGDDGRMNFILVLESGKGAKIGKRYPDGKFSYEQFPLDENTINKTSFATYRQTIILPYGNSSTVLLNPNGLATRESDAESWTFKKFSEPEQLKERGLGSDASYVFHDQFIWLNQRDAITKINVETGESLTIHSGTNTRKDLLPMSSDNGCKLYLDSQGVIWIARFANGISLLNTYQSDFGLLRDEQGKIIPDILSSYELNDGSFWIGQRISMENGLIHFAADGKSILHRIGAAQSDLPAGKTFGSELSHPYPWAIAETSDSTLWVGTGSPGDQNGGLNRIDPKTGLITRYRYDPEDSASLGQNWVRIIQKDPREKLWIINIKGLDFFDPETEEFTHVVKDTSGSGFRGLLLDSKENLLVQRSGSSSSWMLIDTKTKAIIKQGNFFGQDLGYSTSRPILDSKGRIWIATVNGFGYTDEEYDGLKFWKSFEEFGYPDLEIRSFSYDEDGYLYFGTSNGIFQYNPETGKTVRFGIERGLQSNSFETKPNNRGPSGKIYFRGNGGMNVFDPKEIKTNPFPPKIIIRGITLDGKSYQSFLDSTEKKPNHTISSLLIPPGITTVNINFASIHFGGSGKNITQYRLVNFDDNWQDASGNGNAVFTNLPAGNYILELKAANLDGIWNEEPLQLTIKVLPPWYQTWWAYFLYLVFFVLLVYVIINELRKRAIRKERELAKDRELAQAKEIEKAYSQLKSTQAQLIQSEKMASLGELTAGIAHEIQNPLNFVNNFSELNSELIKEAVEELEKGDIEETKFILKDLGDNSDKITLHGKRADAIVKGMLEHSKRGSGQKESTNLNAIAEEFLRLSYQSFLAKEPEFKCELKTDLAPDLPKVSVIPQDIGKVLLNLINNAFYAVNEKANSAPKDYKPEVTVKTTMTKSPLGDSRLPDGQVGVEISVHDNGPGIPDSIKEKIFQPFFTTKPTGSGTGLGLSLSYDIIKAHGGELSVNTSVGSGTTFIINLPK</sequence>
<feature type="domain" description="Histidine kinase" evidence="7">
    <location>
        <begin position="880"/>
        <end position="1128"/>
    </location>
</feature>
<name>A0ABS3CEL9_9BACT</name>
<evidence type="ECO:0000256" key="5">
    <source>
        <dbReference type="SAM" id="Phobius"/>
    </source>
</evidence>
<keyword evidence="3" id="KW-0597">Phosphoprotein</keyword>
<feature type="chain" id="PRO_5045323365" description="histidine kinase" evidence="6">
    <location>
        <begin position="28"/>
        <end position="1128"/>
    </location>
</feature>
<organism evidence="8 9">
    <name type="scientific">Algoriphagus pacificus</name>
    <dbReference type="NCBI Taxonomy" id="2811234"/>
    <lineage>
        <taxon>Bacteria</taxon>
        <taxon>Pseudomonadati</taxon>
        <taxon>Bacteroidota</taxon>
        <taxon>Cytophagia</taxon>
        <taxon>Cytophagales</taxon>
        <taxon>Cyclobacteriaceae</taxon>
        <taxon>Algoriphagus</taxon>
    </lineage>
</organism>
<keyword evidence="4" id="KW-0175">Coiled coil</keyword>
<dbReference type="InterPro" id="IPR003661">
    <property type="entry name" value="HisK_dim/P_dom"/>
</dbReference>
<evidence type="ECO:0000256" key="1">
    <source>
        <dbReference type="ARBA" id="ARBA00000085"/>
    </source>
</evidence>
<evidence type="ECO:0000256" key="4">
    <source>
        <dbReference type="SAM" id="Coils"/>
    </source>
</evidence>
<evidence type="ECO:0000256" key="6">
    <source>
        <dbReference type="SAM" id="SignalP"/>
    </source>
</evidence>
<dbReference type="InterPro" id="IPR011123">
    <property type="entry name" value="Y_Y_Y"/>
</dbReference>
<comment type="caution">
    <text evidence="8">The sequence shown here is derived from an EMBL/GenBank/DDBJ whole genome shotgun (WGS) entry which is preliminary data.</text>
</comment>
<reference evidence="8 9" key="1">
    <citation type="submission" date="2021-03" db="EMBL/GenBank/DDBJ databases">
        <title>novel species isolated from a fishpond in China.</title>
        <authorList>
            <person name="Lu H."/>
            <person name="Cai Z."/>
        </authorList>
    </citation>
    <scope>NUCLEOTIDE SEQUENCE [LARGE SCALE GENOMIC DNA]</scope>
    <source>
        <strain evidence="8 9">YJ13C</strain>
    </source>
</reference>
<dbReference type="EMBL" id="JAFKCU010000001">
    <property type="protein sequence ID" value="MBN7814606.1"/>
    <property type="molecule type" value="Genomic_DNA"/>
</dbReference>
<feature type="signal peptide" evidence="6">
    <location>
        <begin position="1"/>
        <end position="27"/>
    </location>
</feature>
<evidence type="ECO:0000256" key="3">
    <source>
        <dbReference type="ARBA" id="ARBA00022553"/>
    </source>
</evidence>
<evidence type="ECO:0000259" key="7">
    <source>
        <dbReference type="PROSITE" id="PS50109"/>
    </source>
</evidence>
<dbReference type="InterPro" id="IPR003594">
    <property type="entry name" value="HATPase_dom"/>
</dbReference>
<gene>
    <name evidence="8" type="ORF">J0A69_04160</name>
</gene>
<dbReference type="Gene3D" id="1.10.287.130">
    <property type="match status" value="1"/>
</dbReference>
<dbReference type="PROSITE" id="PS50109">
    <property type="entry name" value="HIS_KIN"/>
    <property type="match status" value="1"/>
</dbReference>
<dbReference type="PANTHER" id="PTHR43547:SF2">
    <property type="entry name" value="HYBRID SIGNAL TRANSDUCTION HISTIDINE KINASE C"/>
    <property type="match status" value="1"/>
</dbReference>
<keyword evidence="9" id="KW-1185">Reference proteome</keyword>
<dbReference type="InterPro" id="IPR004358">
    <property type="entry name" value="Sig_transdc_His_kin-like_C"/>
</dbReference>
<evidence type="ECO:0000256" key="2">
    <source>
        <dbReference type="ARBA" id="ARBA00012438"/>
    </source>
</evidence>
<dbReference type="Gene3D" id="3.30.565.10">
    <property type="entry name" value="Histidine kinase-like ATPase, C-terminal domain"/>
    <property type="match status" value="1"/>
</dbReference>
<keyword evidence="5" id="KW-0812">Transmembrane</keyword>
<evidence type="ECO:0000313" key="8">
    <source>
        <dbReference type="EMBL" id="MBN7814606.1"/>
    </source>
</evidence>
<comment type="catalytic activity">
    <reaction evidence="1">
        <text>ATP + protein L-histidine = ADP + protein N-phospho-L-histidine.</text>
        <dbReference type="EC" id="2.7.13.3"/>
    </reaction>
</comment>
<dbReference type="PRINTS" id="PR00344">
    <property type="entry name" value="BCTRLSENSOR"/>
</dbReference>